<evidence type="ECO:0000259" key="9">
    <source>
        <dbReference type="PROSITE" id="PS50262"/>
    </source>
</evidence>
<accession>R7UPH5</accession>
<keyword evidence="4 8" id="KW-1133">Transmembrane helix</keyword>
<feature type="transmembrane region" description="Helical" evidence="8">
    <location>
        <begin position="102"/>
        <end position="119"/>
    </location>
</feature>
<evidence type="ECO:0000256" key="4">
    <source>
        <dbReference type="ARBA" id="ARBA00022989"/>
    </source>
</evidence>
<dbReference type="Proteomes" id="UP000014760">
    <property type="component" value="Unassembled WGS sequence"/>
</dbReference>
<feature type="transmembrane region" description="Helical" evidence="8">
    <location>
        <begin position="20"/>
        <end position="47"/>
    </location>
</feature>
<dbReference type="HOGENOM" id="CLU_592177_0_0_1"/>
<dbReference type="InterPro" id="IPR017452">
    <property type="entry name" value="GPCR_Rhodpsn_7TM"/>
</dbReference>
<protein>
    <recommendedName>
        <fullName evidence="9">G-protein coupled receptors family 1 profile domain-containing protein</fullName>
    </recommendedName>
</protein>
<feature type="region of interest" description="Disordered" evidence="7">
    <location>
        <begin position="243"/>
        <end position="262"/>
    </location>
</feature>
<evidence type="ECO:0000256" key="3">
    <source>
        <dbReference type="ARBA" id="ARBA00022692"/>
    </source>
</evidence>
<keyword evidence="5 8" id="KW-0472">Membrane</keyword>
<feature type="transmembrane region" description="Helical" evidence="8">
    <location>
        <begin position="195"/>
        <end position="219"/>
    </location>
</feature>
<sequence length="462" mass="50880">MLACGGLNASTGVWVMPSPLVHTAAAVIGIEALLSLTLNTILIATINHSPNLKTPPNSLLLNICVNNLVVVLSMVCSLVTLAESGDVSNSWLLETSTDLQEFLTALCFMQYWWIFAAIGHYRCKTLRKPALPLRVRCRIIYRTIVAGWVLSVLLALALALSFKGNASIMSWNSFRRCVNETETELLQHAPNDGQIAILALALVAVAACGVVIISSYFFIMKTLIKAQPVGNNRVSPWAVPPSISIDDQGGESDTNKRSYCPQNEPCSGDWKEPYCISNGEVTKDFVVHYSKSTQSLAVIENSALDNPLRTHQASPHLPLCSILPDAPHADVHNQQESARTTAFTDISPSAQLQRFQRMKNSCALRNQSWKRDRVSLTSATKNSMAMIVTFGFTSMPLLVCTIPGVLGANSTEHVSVTLLYCRLAFFLNSAVYPIWYLIFSKQVRKCFGTMIENMLIKLKLRQ</sequence>
<feature type="transmembrane region" description="Helical" evidence="8">
    <location>
        <begin position="59"/>
        <end position="82"/>
    </location>
</feature>
<name>R7UPH5_CAPTE</name>
<reference evidence="11" key="3">
    <citation type="submission" date="2015-06" db="UniProtKB">
        <authorList>
            <consortium name="EnsemblMetazoa"/>
        </authorList>
    </citation>
    <scope>IDENTIFICATION</scope>
</reference>
<dbReference type="PANTHER" id="PTHR24241">
    <property type="entry name" value="NEUROPEPTIDE RECEPTOR-RELATED G-PROTEIN COUPLED RECEPTOR"/>
    <property type="match status" value="1"/>
</dbReference>
<evidence type="ECO:0000256" key="8">
    <source>
        <dbReference type="SAM" id="Phobius"/>
    </source>
</evidence>
<comment type="subcellular location">
    <subcellularLocation>
        <location evidence="1">Cell membrane</location>
        <topology evidence="1">Multi-pass membrane protein</topology>
    </subcellularLocation>
</comment>
<keyword evidence="2" id="KW-1003">Cell membrane</keyword>
<evidence type="ECO:0000313" key="12">
    <source>
        <dbReference type="Proteomes" id="UP000014760"/>
    </source>
</evidence>
<dbReference type="GO" id="GO:0004930">
    <property type="term" value="F:G protein-coupled receptor activity"/>
    <property type="evidence" value="ECO:0007669"/>
    <property type="project" value="InterPro"/>
</dbReference>
<gene>
    <name evidence="10" type="ORF">CAPTEDRAFT_217947</name>
</gene>
<keyword evidence="12" id="KW-1185">Reference proteome</keyword>
<evidence type="ECO:0000256" key="2">
    <source>
        <dbReference type="ARBA" id="ARBA00022475"/>
    </source>
</evidence>
<organism evidence="10">
    <name type="scientific">Capitella teleta</name>
    <name type="common">Polychaete worm</name>
    <dbReference type="NCBI Taxonomy" id="283909"/>
    <lineage>
        <taxon>Eukaryota</taxon>
        <taxon>Metazoa</taxon>
        <taxon>Spiralia</taxon>
        <taxon>Lophotrochozoa</taxon>
        <taxon>Annelida</taxon>
        <taxon>Polychaeta</taxon>
        <taxon>Sedentaria</taxon>
        <taxon>Scolecida</taxon>
        <taxon>Capitellidae</taxon>
        <taxon>Capitella</taxon>
    </lineage>
</organism>
<feature type="domain" description="G-protein coupled receptors family 1 profile" evidence="9">
    <location>
        <begin position="38"/>
        <end position="436"/>
    </location>
</feature>
<evidence type="ECO:0000313" key="11">
    <source>
        <dbReference type="EnsemblMetazoa" id="CapteP217947"/>
    </source>
</evidence>
<reference evidence="10 12" key="2">
    <citation type="journal article" date="2013" name="Nature">
        <title>Insights into bilaterian evolution from three spiralian genomes.</title>
        <authorList>
            <person name="Simakov O."/>
            <person name="Marletaz F."/>
            <person name="Cho S.J."/>
            <person name="Edsinger-Gonzales E."/>
            <person name="Havlak P."/>
            <person name="Hellsten U."/>
            <person name="Kuo D.H."/>
            <person name="Larsson T."/>
            <person name="Lv J."/>
            <person name="Arendt D."/>
            <person name="Savage R."/>
            <person name="Osoegawa K."/>
            <person name="de Jong P."/>
            <person name="Grimwood J."/>
            <person name="Chapman J.A."/>
            <person name="Shapiro H."/>
            <person name="Aerts A."/>
            <person name="Otillar R.P."/>
            <person name="Terry A.Y."/>
            <person name="Boore J.L."/>
            <person name="Grigoriev I.V."/>
            <person name="Lindberg D.R."/>
            <person name="Seaver E.C."/>
            <person name="Weisblat D.A."/>
            <person name="Putnam N.H."/>
            <person name="Rokhsar D.S."/>
        </authorList>
    </citation>
    <scope>NUCLEOTIDE SEQUENCE</scope>
    <source>
        <strain evidence="10 12">I ESC-2004</strain>
    </source>
</reference>
<dbReference type="AlphaFoldDB" id="R7UPH5"/>
<dbReference type="InterPro" id="IPR000276">
    <property type="entry name" value="GPCR_Rhodpsn"/>
</dbReference>
<evidence type="ECO:0000256" key="1">
    <source>
        <dbReference type="ARBA" id="ARBA00004651"/>
    </source>
</evidence>
<dbReference type="Pfam" id="PF00001">
    <property type="entry name" value="7tm_1"/>
    <property type="match status" value="1"/>
</dbReference>
<evidence type="ECO:0000256" key="5">
    <source>
        <dbReference type="ARBA" id="ARBA00023136"/>
    </source>
</evidence>
<dbReference type="Gene3D" id="1.20.1070.10">
    <property type="entry name" value="Rhodopsin 7-helix transmembrane proteins"/>
    <property type="match status" value="2"/>
</dbReference>
<feature type="transmembrane region" description="Helical" evidence="8">
    <location>
        <begin position="383"/>
        <end position="405"/>
    </location>
</feature>
<proteinExistence type="predicted"/>
<dbReference type="SUPFAM" id="SSF81321">
    <property type="entry name" value="Family A G protein-coupled receptor-like"/>
    <property type="match status" value="1"/>
</dbReference>
<dbReference type="EMBL" id="KB299094">
    <property type="protein sequence ID" value="ELU08429.1"/>
    <property type="molecule type" value="Genomic_DNA"/>
</dbReference>
<dbReference type="EnsemblMetazoa" id="CapteT217947">
    <property type="protein sequence ID" value="CapteP217947"/>
    <property type="gene ID" value="CapteG217947"/>
</dbReference>
<dbReference type="EMBL" id="AMQN01006768">
    <property type="status" value="NOT_ANNOTATED_CDS"/>
    <property type="molecule type" value="Genomic_DNA"/>
</dbReference>
<evidence type="ECO:0000256" key="7">
    <source>
        <dbReference type="SAM" id="MobiDB-lite"/>
    </source>
</evidence>
<dbReference type="PROSITE" id="PS50262">
    <property type="entry name" value="G_PROTEIN_RECEP_F1_2"/>
    <property type="match status" value="1"/>
</dbReference>
<feature type="transmembrane region" description="Helical" evidence="8">
    <location>
        <begin position="417"/>
        <end position="438"/>
    </location>
</feature>
<dbReference type="GO" id="GO:0005886">
    <property type="term" value="C:plasma membrane"/>
    <property type="evidence" value="ECO:0007669"/>
    <property type="project" value="UniProtKB-SubCell"/>
</dbReference>
<reference evidence="12" key="1">
    <citation type="submission" date="2012-12" db="EMBL/GenBank/DDBJ databases">
        <authorList>
            <person name="Hellsten U."/>
            <person name="Grimwood J."/>
            <person name="Chapman J.A."/>
            <person name="Shapiro H."/>
            <person name="Aerts A."/>
            <person name="Otillar R.P."/>
            <person name="Terry A.Y."/>
            <person name="Boore J.L."/>
            <person name="Simakov O."/>
            <person name="Marletaz F."/>
            <person name="Cho S.-J."/>
            <person name="Edsinger-Gonzales E."/>
            <person name="Havlak P."/>
            <person name="Kuo D.-H."/>
            <person name="Larsson T."/>
            <person name="Lv J."/>
            <person name="Arendt D."/>
            <person name="Savage R."/>
            <person name="Osoegawa K."/>
            <person name="de Jong P."/>
            <person name="Lindberg D.R."/>
            <person name="Seaver E.C."/>
            <person name="Weisblat D.A."/>
            <person name="Putnam N.H."/>
            <person name="Grigoriev I.V."/>
            <person name="Rokhsar D.S."/>
        </authorList>
    </citation>
    <scope>NUCLEOTIDE SEQUENCE</scope>
    <source>
        <strain evidence="12">I ESC-2004</strain>
    </source>
</reference>
<dbReference type="OMA" id="NCFLQYW"/>
<feature type="transmembrane region" description="Helical" evidence="8">
    <location>
        <begin position="139"/>
        <end position="162"/>
    </location>
</feature>
<dbReference type="PANTHER" id="PTHR24241:SF185">
    <property type="entry name" value="G-PROTEIN COUPLED RECEPTORS FAMILY 1 PROFILE DOMAIN-CONTAINING PROTEIN"/>
    <property type="match status" value="1"/>
</dbReference>
<keyword evidence="3 8" id="KW-0812">Transmembrane</keyword>
<keyword evidence="6" id="KW-0675">Receptor</keyword>
<dbReference type="OrthoDB" id="6286111at2759"/>
<evidence type="ECO:0000313" key="10">
    <source>
        <dbReference type="EMBL" id="ELU08429.1"/>
    </source>
</evidence>
<evidence type="ECO:0000256" key="6">
    <source>
        <dbReference type="ARBA" id="ARBA00023170"/>
    </source>
</evidence>